<feature type="non-terminal residue" evidence="1">
    <location>
        <position position="1"/>
    </location>
</feature>
<evidence type="ECO:0000313" key="2">
    <source>
        <dbReference type="Proteomes" id="UP000789860"/>
    </source>
</evidence>
<proteinExistence type="predicted"/>
<reference evidence="1" key="1">
    <citation type="submission" date="2021-06" db="EMBL/GenBank/DDBJ databases">
        <authorList>
            <person name="Kallberg Y."/>
            <person name="Tangrot J."/>
            <person name="Rosling A."/>
        </authorList>
    </citation>
    <scope>NUCLEOTIDE SEQUENCE</scope>
    <source>
        <strain evidence="1">AU212A</strain>
    </source>
</reference>
<evidence type="ECO:0000313" key="1">
    <source>
        <dbReference type="EMBL" id="CAG8705483.1"/>
    </source>
</evidence>
<dbReference type="Proteomes" id="UP000789860">
    <property type="component" value="Unassembled WGS sequence"/>
</dbReference>
<sequence>RHQRTPLPTNLLVQPILRSIRNLERLGHALASLRRLSTSGVQPINLLKHLPIIRLSIKSQPRHRSIPRIIRPRNRCIRRGSRVALLERAIAVSVSARIEVEERRLVVGEVVVAGHALVERGIEVGGVGDWEIEGDGADAGEQVGHVCCEAGDVEKGCYGSCGDGRGGAVAEVAGVILGAAADGDVAQGEAFCWGWEWDGCCVGVLVGVGDGN</sequence>
<keyword evidence="2" id="KW-1185">Reference proteome</keyword>
<dbReference type="EMBL" id="CAJVPM010041170">
    <property type="protein sequence ID" value="CAG8705483.1"/>
    <property type="molecule type" value="Genomic_DNA"/>
</dbReference>
<comment type="caution">
    <text evidence="1">The sequence shown here is derived from an EMBL/GenBank/DDBJ whole genome shotgun (WGS) entry which is preliminary data.</text>
</comment>
<protein>
    <submittedName>
        <fullName evidence="1">7905_t:CDS:1</fullName>
    </submittedName>
</protein>
<gene>
    <name evidence="1" type="ORF">SCALOS_LOCUS10661</name>
</gene>
<organism evidence="1 2">
    <name type="scientific">Scutellospora calospora</name>
    <dbReference type="NCBI Taxonomy" id="85575"/>
    <lineage>
        <taxon>Eukaryota</taxon>
        <taxon>Fungi</taxon>
        <taxon>Fungi incertae sedis</taxon>
        <taxon>Mucoromycota</taxon>
        <taxon>Glomeromycotina</taxon>
        <taxon>Glomeromycetes</taxon>
        <taxon>Diversisporales</taxon>
        <taxon>Gigasporaceae</taxon>
        <taxon>Scutellospora</taxon>
    </lineage>
</organism>
<feature type="non-terminal residue" evidence="1">
    <location>
        <position position="212"/>
    </location>
</feature>
<accession>A0ACA9PGP0</accession>
<name>A0ACA9PGP0_9GLOM</name>